<keyword evidence="3" id="KW-1185">Reference proteome</keyword>
<protein>
    <submittedName>
        <fullName evidence="2">Uncharacterized protein</fullName>
    </submittedName>
</protein>
<feature type="transmembrane region" description="Helical" evidence="1">
    <location>
        <begin position="12"/>
        <end position="33"/>
    </location>
</feature>
<dbReference type="OrthoDB" id="338920at2"/>
<evidence type="ECO:0000313" key="3">
    <source>
        <dbReference type="Proteomes" id="UP000298458"/>
    </source>
</evidence>
<dbReference type="AlphaFoldDB" id="A0A4R9GDC5"/>
<proteinExistence type="predicted"/>
<sequence>MDQTPRTPFYKILFALGWGSLAFFLPLFGVAYWENRNLESVYDRLSSSGPKEFGVLMENSRLEKFGRPVHLYTYLVPDETGKKHEVTEEVDDLTQRRMRVGDTIAVRRQTWVSLGKNRILSRIVGNRAPTPSFHFLEGLFAAGIAYSLFLVGMGAYYRAFKAKAE</sequence>
<feature type="transmembrane region" description="Helical" evidence="1">
    <location>
        <begin position="139"/>
        <end position="157"/>
    </location>
</feature>
<dbReference type="Proteomes" id="UP000298458">
    <property type="component" value="Unassembled WGS sequence"/>
</dbReference>
<dbReference type="EMBL" id="RQET01000009">
    <property type="protein sequence ID" value="TGK09057.1"/>
    <property type="molecule type" value="Genomic_DNA"/>
</dbReference>
<keyword evidence="1" id="KW-1133">Transmembrane helix</keyword>
<dbReference type="RefSeq" id="WP_135768743.1">
    <property type="nucleotide sequence ID" value="NZ_RQET01000009.1"/>
</dbReference>
<evidence type="ECO:0000313" key="2">
    <source>
        <dbReference type="EMBL" id="TGK09057.1"/>
    </source>
</evidence>
<name>A0A4R9GDC5_9LEPT</name>
<organism evidence="2 3">
    <name type="scientific">Leptospira fletcheri</name>
    <dbReference type="NCBI Taxonomy" id="2484981"/>
    <lineage>
        <taxon>Bacteria</taxon>
        <taxon>Pseudomonadati</taxon>
        <taxon>Spirochaetota</taxon>
        <taxon>Spirochaetia</taxon>
        <taxon>Leptospirales</taxon>
        <taxon>Leptospiraceae</taxon>
        <taxon>Leptospira</taxon>
    </lineage>
</organism>
<gene>
    <name evidence="2" type="ORF">EHO60_13645</name>
</gene>
<keyword evidence="1" id="KW-0472">Membrane</keyword>
<keyword evidence="1" id="KW-0812">Transmembrane</keyword>
<evidence type="ECO:0000256" key="1">
    <source>
        <dbReference type="SAM" id="Phobius"/>
    </source>
</evidence>
<reference evidence="2" key="1">
    <citation type="journal article" date="2019" name="PLoS Negl. Trop. Dis.">
        <title>Revisiting the worldwide diversity of Leptospira species in the environment.</title>
        <authorList>
            <person name="Vincent A.T."/>
            <person name="Schiettekatte O."/>
            <person name="Bourhy P."/>
            <person name="Veyrier F.J."/>
            <person name="Picardeau M."/>
        </authorList>
    </citation>
    <scope>NUCLEOTIDE SEQUENCE [LARGE SCALE GENOMIC DNA]</scope>
    <source>
        <strain evidence="2">SSW15</strain>
    </source>
</reference>
<accession>A0A4R9GDC5</accession>
<comment type="caution">
    <text evidence="2">The sequence shown here is derived from an EMBL/GenBank/DDBJ whole genome shotgun (WGS) entry which is preliminary data.</text>
</comment>